<dbReference type="Proteomes" id="UP001498771">
    <property type="component" value="Unassembled WGS sequence"/>
</dbReference>
<evidence type="ECO:0000256" key="4">
    <source>
        <dbReference type="ARBA" id="ARBA00022964"/>
    </source>
</evidence>
<protein>
    <recommendedName>
        <fullName evidence="7">TauD/TfdA-like domain-containing protein</fullName>
    </recommendedName>
</protein>
<evidence type="ECO:0000256" key="5">
    <source>
        <dbReference type="ARBA" id="ARBA00023002"/>
    </source>
</evidence>
<dbReference type="RefSeq" id="XP_064769129.1">
    <property type="nucleotide sequence ID" value="XM_064910386.1"/>
</dbReference>
<reference evidence="8 9" key="1">
    <citation type="submission" date="2024-03" db="EMBL/GenBank/DDBJ databases">
        <title>Genome-scale model development and genomic sequencing of the oleaginous clade Lipomyces.</title>
        <authorList>
            <consortium name="Lawrence Berkeley National Laboratory"/>
            <person name="Czajka J.J."/>
            <person name="Han Y."/>
            <person name="Kim J."/>
            <person name="Mondo S.J."/>
            <person name="Hofstad B.A."/>
            <person name="Robles A."/>
            <person name="Haridas S."/>
            <person name="Riley R."/>
            <person name="LaButti K."/>
            <person name="Pangilinan J."/>
            <person name="Andreopoulos W."/>
            <person name="Lipzen A."/>
            <person name="Yan J."/>
            <person name="Wang M."/>
            <person name="Ng V."/>
            <person name="Grigoriev I.V."/>
            <person name="Spatafora J.W."/>
            <person name="Magnuson J.K."/>
            <person name="Baker S.E."/>
            <person name="Pomraning K.R."/>
        </authorList>
    </citation>
    <scope>NUCLEOTIDE SEQUENCE [LARGE SCALE GENOMIC DNA]</scope>
    <source>
        <strain evidence="8 9">Phaff 52-87</strain>
    </source>
</reference>
<evidence type="ECO:0000256" key="2">
    <source>
        <dbReference type="ARBA" id="ARBA00005896"/>
    </source>
</evidence>
<comment type="cofactor">
    <cofactor evidence="1">
        <name>Fe(2+)</name>
        <dbReference type="ChEBI" id="CHEBI:29033"/>
    </cofactor>
</comment>
<dbReference type="InterPro" id="IPR042098">
    <property type="entry name" value="TauD-like_sf"/>
</dbReference>
<feature type="domain" description="TauD/TfdA-like" evidence="7">
    <location>
        <begin position="90"/>
        <end position="360"/>
    </location>
</feature>
<dbReference type="InterPro" id="IPR003819">
    <property type="entry name" value="TauD/TfdA-like"/>
</dbReference>
<organism evidence="8 9">
    <name type="scientific">Myxozyma melibiosi</name>
    <dbReference type="NCBI Taxonomy" id="54550"/>
    <lineage>
        <taxon>Eukaryota</taxon>
        <taxon>Fungi</taxon>
        <taxon>Dikarya</taxon>
        <taxon>Ascomycota</taxon>
        <taxon>Saccharomycotina</taxon>
        <taxon>Lipomycetes</taxon>
        <taxon>Lipomycetales</taxon>
        <taxon>Lipomycetaceae</taxon>
        <taxon>Myxozyma</taxon>
    </lineage>
</organism>
<dbReference type="PANTHER" id="PTHR30468">
    <property type="entry name" value="ALPHA-KETOGLUTARATE-DEPENDENT SULFONATE DIOXYGENASE"/>
    <property type="match status" value="1"/>
</dbReference>
<dbReference type="Pfam" id="PF02668">
    <property type="entry name" value="TauD"/>
    <property type="match status" value="1"/>
</dbReference>
<name>A0ABR1F8E0_9ASCO</name>
<accession>A0ABR1F8E0</accession>
<keyword evidence="6" id="KW-0408">Iron</keyword>
<dbReference type="GeneID" id="90035898"/>
<evidence type="ECO:0000256" key="1">
    <source>
        <dbReference type="ARBA" id="ARBA00001954"/>
    </source>
</evidence>
<evidence type="ECO:0000313" key="9">
    <source>
        <dbReference type="Proteomes" id="UP001498771"/>
    </source>
</evidence>
<keyword evidence="4" id="KW-0223">Dioxygenase</keyword>
<comment type="caution">
    <text evidence="8">The sequence shown here is derived from an EMBL/GenBank/DDBJ whole genome shotgun (WGS) entry which is preliminary data.</text>
</comment>
<sequence length="375" mass="41990">MSNSFATIQSIAASTFRKTRDDSTTVEKDKDGRLVLAGDAFQEASYPKYLPTWDTTEHYGPLTPFDFVDPGTRADPALPNLFPENGSQQVKRLTPKFGTEVRGVQLSSLTSAGRDELARLVAERGVVVFRDQDLADQSIEDAIKFSSHFGRNHIHPTSGAPKGFPEVHLVYRSKNDSVYDSFFQDHISSIAWHSDVSYELQPPGVTFLAMLDGPETGGDTIFADTTEAYNRLSPAFREFLGTLEVLHSGVAQAQSSRAQGGIVRREPVETFHPLVREHPVTGKKSLYVNPQFSRYIKGLKREESDALLNFLYDFISKSSDIQVRASWESKSVVVWDNRRTVHSALLDWESGERRHAFRLTPQAEPPTYSFAKKAE</sequence>
<evidence type="ECO:0000313" key="8">
    <source>
        <dbReference type="EMBL" id="KAK7206096.1"/>
    </source>
</evidence>
<keyword evidence="9" id="KW-1185">Reference proteome</keyword>
<gene>
    <name evidence="8" type="ORF">BZA70DRAFT_236673</name>
</gene>
<keyword evidence="5" id="KW-0560">Oxidoreductase</keyword>
<evidence type="ECO:0000256" key="3">
    <source>
        <dbReference type="ARBA" id="ARBA00022723"/>
    </source>
</evidence>
<evidence type="ECO:0000256" key="6">
    <source>
        <dbReference type="ARBA" id="ARBA00023004"/>
    </source>
</evidence>
<dbReference type="Gene3D" id="3.60.130.10">
    <property type="entry name" value="Clavaminate synthase-like"/>
    <property type="match status" value="1"/>
</dbReference>
<dbReference type="PANTHER" id="PTHR30468:SF1">
    <property type="entry name" value="ALPHA-KETOGLUTARATE-DEPENDENT SULFONATE DIOXYGENASE"/>
    <property type="match status" value="1"/>
</dbReference>
<keyword evidence="3" id="KW-0479">Metal-binding</keyword>
<dbReference type="SUPFAM" id="SSF51197">
    <property type="entry name" value="Clavaminate synthase-like"/>
    <property type="match status" value="1"/>
</dbReference>
<evidence type="ECO:0000259" key="7">
    <source>
        <dbReference type="Pfam" id="PF02668"/>
    </source>
</evidence>
<dbReference type="InterPro" id="IPR051323">
    <property type="entry name" value="AtsK-like"/>
</dbReference>
<proteinExistence type="inferred from homology"/>
<dbReference type="EMBL" id="JBBJBU010000003">
    <property type="protein sequence ID" value="KAK7206096.1"/>
    <property type="molecule type" value="Genomic_DNA"/>
</dbReference>
<comment type="similarity">
    <text evidence="2">Belongs to the TfdA dioxygenase family.</text>
</comment>